<name>A0A7J7HRU7_CAMSI</name>
<reference evidence="3" key="1">
    <citation type="journal article" date="2020" name="Nat. Commun.">
        <title>Genome assembly of wild tea tree DASZ reveals pedigree and selection history of tea varieties.</title>
        <authorList>
            <person name="Zhang W."/>
            <person name="Zhang Y."/>
            <person name="Qiu H."/>
            <person name="Guo Y."/>
            <person name="Wan H."/>
            <person name="Zhang X."/>
            <person name="Scossa F."/>
            <person name="Alseekh S."/>
            <person name="Zhang Q."/>
            <person name="Wang P."/>
            <person name="Xu L."/>
            <person name="Schmidt M.H."/>
            <person name="Jia X."/>
            <person name="Li D."/>
            <person name="Zhu A."/>
            <person name="Guo F."/>
            <person name="Chen W."/>
            <person name="Ni D."/>
            <person name="Usadel B."/>
            <person name="Fernie A.R."/>
            <person name="Wen W."/>
        </authorList>
    </citation>
    <scope>NUCLEOTIDE SEQUENCE [LARGE SCALE GENOMIC DNA]</scope>
    <source>
        <strain evidence="3">cv. G240</strain>
    </source>
</reference>
<dbReference type="InterPro" id="IPR056971">
    <property type="entry name" value="Znf-C2HC_3"/>
</dbReference>
<dbReference type="PANTHER" id="PTHR35513">
    <property type="entry name" value="OS02G0158600 PROTEIN"/>
    <property type="match status" value="1"/>
</dbReference>
<comment type="caution">
    <text evidence="2">The sequence shown here is derived from an EMBL/GenBank/DDBJ whole genome shotgun (WGS) entry which is preliminary data.</text>
</comment>
<evidence type="ECO:0000259" key="1">
    <source>
        <dbReference type="Pfam" id="PF25017"/>
    </source>
</evidence>
<accession>A0A7J7HRU7</accession>
<protein>
    <recommendedName>
        <fullName evidence="1">C2HC zinc finger plants domain-containing protein</fullName>
    </recommendedName>
</protein>
<evidence type="ECO:0000313" key="3">
    <source>
        <dbReference type="Proteomes" id="UP000593564"/>
    </source>
</evidence>
<keyword evidence="3" id="KW-1185">Reference proteome</keyword>
<sequence>MAVKFDGMDNNTKYTSGNLGGEMLDDAMDSRDADMMEAEAATVAPPQEMTSISDQVESVRGLLTFARQLIDQGKPSQALQAVVMAMKTKGGDEAVFQVLNSTRELYRNKLQASAAADELASLFAECAIAEALPLKSAESEHNTVSESTEHNAHRTSILAETGRNQIVLDAFSDGSSFVCLQCGGLVSNHRKEEHYAYWCGKI</sequence>
<dbReference type="PANTHER" id="PTHR35513:SF1">
    <property type="entry name" value="OS02G0158600 PROTEIN"/>
    <property type="match status" value="1"/>
</dbReference>
<dbReference type="EMBL" id="JACBKZ010000003">
    <property type="protein sequence ID" value="KAF5955593.1"/>
    <property type="molecule type" value="Genomic_DNA"/>
</dbReference>
<dbReference type="Proteomes" id="UP000593564">
    <property type="component" value="Unassembled WGS sequence"/>
</dbReference>
<gene>
    <name evidence="2" type="ORF">HYC85_008449</name>
</gene>
<proteinExistence type="predicted"/>
<dbReference type="Pfam" id="PF25017">
    <property type="entry name" value="zf-C2HC_3"/>
    <property type="match status" value="1"/>
</dbReference>
<organism evidence="2 3">
    <name type="scientific">Camellia sinensis</name>
    <name type="common">Tea plant</name>
    <name type="synonym">Thea sinensis</name>
    <dbReference type="NCBI Taxonomy" id="4442"/>
    <lineage>
        <taxon>Eukaryota</taxon>
        <taxon>Viridiplantae</taxon>
        <taxon>Streptophyta</taxon>
        <taxon>Embryophyta</taxon>
        <taxon>Tracheophyta</taxon>
        <taxon>Spermatophyta</taxon>
        <taxon>Magnoliopsida</taxon>
        <taxon>eudicotyledons</taxon>
        <taxon>Gunneridae</taxon>
        <taxon>Pentapetalae</taxon>
        <taxon>asterids</taxon>
        <taxon>Ericales</taxon>
        <taxon>Theaceae</taxon>
        <taxon>Camellia</taxon>
    </lineage>
</organism>
<evidence type="ECO:0000313" key="2">
    <source>
        <dbReference type="EMBL" id="KAF5955593.1"/>
    </source>
</evidence>
<reference evidence="2 3" key="2">
    <citation type="submission" date="2020-07" db="EMBL/GenBank/DDBJ databases">
        <title>Genome assembly of wild tea tree DASZ reveals pedigree and selection history of tea varieties.</title>
        <authorList>
            <person name="Zhang W."/>
        </authorList>
    </citation>
    <scope>NUCLEOTIDE SEQUENCE [LARGE SCALE GENOMIC DNA]</scope>
    <source>
        <strain evidence="3">cv. G240</strain>
        <tissue evidence="2">Leaf</tissue>
    </source>
</reference>
<dbReference type="AlphaFoldDB" id="A0A7J7HRU7"/>
<feature type="domain" description="C2HC zinc finger plants" evidence="1">
    <location>
        <begin position="155"/>
        <end position="199"/>
    </location>
</feature>